<dbReference type="STRING" id="703135.A0A2A9NIF2"/>
<dbReference type="InterPro" id="IPR002347">
    <property type="entry name" value="SDR_fam"/>
</dbReference>
<evidence type="ECO:0000313" key="2">
    <source>
        <dbReference type="EMBL" id="PFH49858.1"/>
    </source>
</evidence>
<evidence type="ECO:0000313" key="3">
    <source>
        <dbReference type="Proteomes" id="UP000242287"/>
    </source>
</evidence>
<dbReference type="PANTHER" id="PTHR47534">
    <property type="entry name" value="YALI0E05731P"/>
    <property type="match status" value="1"/>
</dbReference>
<dbReference type="Proteomes" id="UP000242287">
    <property type="component" value="Unassembled WGS sequence"/>
</dbReference>
<gene>
    <name evidence="2" type="ORF">AMATHDRAFT_146712</name>
</gene>
<organism evidence="2 3">
    <name type="scientific">Amanita thiersii Skay4041</name>
    <dbReference type="NCBI Taxonomy" id="703135"/>
    <lineage>
        <taxon>Eukaryota</taxon>
        <taxon>Fungi</taxon>
        <taxon>Dikarya</taxon>
        <taxon>Basidiomycota</taxon>
        <taxon>Agaricomycotina</taxon>
        <taxon>Agaricomycetes</taxon>
        <taxon>Agaricomycetidae</taxon>
        <taxon>Agaricales</taxon>
        <taxon>Pluteineae</taxon>
        <taxon>Amanitaceae</taxon>
        <taxon>Amanita</taxon>
    </lineage>
</organism>
<evidence type="ECO:0008006" key="4">
    <source>
        <dbReference type="Google" id="ProtNLM"/>
    </source>
</evidence>
<accession>A0A2A9NIF2</accession>
<evidence type="ECO:0000256" key="1">
    <source>
        <dbReference type="ARBA" id="ARBA00023002"/>
    </source>
</evidence>
<keyword evidence="3" id="KW-1185">Reference proteome</keyword>
<dbReference type="EMBL" id="KZ302018">
    <property type="protein sequence ID" value="PFH49858.1"/>
    <property type="molecule type" value="Genomic_DNA"/>
</dbReference>
<keyword evidence="1" id="KW-0560">Oxidoreductase</keyword>
<dbReference type="SUPFAM" id="SSF51735">
    <property type="entry name" value="NAD(P)-binding Rossmann-fold domains"/>
    <property type="match status" value="1"/>
</dbReference>
<sequence>MFSAFSAIRSSNAAYAPARPPVAVFVGGTSGIGQAMAEALGRYTQGRAHIVLVGRNQAAAENILESLPRNSTSKSEEYTHEFVYCDVSLMRNVHAVTRDLRTRYPKINFLILSPGFLSMKGRDETEEGIDKKLAANYYARWRFISDLMPSLEKAAQEGEDAKVMSVLAAGKGGQIDMQDLGLKKTYSVTNAGLATPTYNDLMMEEFALRNPSISFIHAYPGFVRTPIMKSSDSALLRTLATPTIGLLYPFTTGVEDCAEYMWHALFNSSARGPGSVGIKNAYRTGSRGENLERKRYYGDETQRRKLWEHTWQAVQVD</sequence>
<dbReference type="InterPro" id="IPR052228">
    <property type="entry name" value="Sec_Metab_Biosynth_Oxidored"/>
</dbReference>
<dbReference type="Pfam" id="PF00106">
    <property type="entry name" value="adh_short"/>
    <property type="match status" value="1"/>
</dbReference>
<dbReference type="PANTHER" id="PTHR47534:SF3">
    <property type="entry name" value="ALCOHOL DEHYDROGENASE-LIKE C-TERMINAL DOMAIN-CONTAINING PROTEIN"/>
    <property type="match status" value="1"/>
</dbReference>
<protein>
    <recommendedName>
        <fullName evidence="4">Ketoreductase (KR) domain-containing protein</fullName>
    </recommendedName>
</protein>
<name>A0A2A9NIF2_9AGAR</name>
<reference evidence="2 3" key="1">
    <citation type="submission" date="2014-02" db="EMBL/GenBank/DDBJ databases">
        <title>Transposable element dynamics among asymbiotic and ectomycorrhizal Amanita fungi.</title>
        <authorList>
            <consortium name="DOE Joint Genome Institute"/>
            <person name="Hess J."/>
            <person name="Skrede I."/>
            <person name="Wolfe B."/>
            <person name="LaButti K."/>
            <person name="Ohm R.A."/>
            <person name="Grigoriev I.V."/>
            <person name="Pringle A."/>
        </authorList>
    </citation>
    <scope>NUCLEOTIDE SEQUENCE [LARGE SCALE GENOMIC DNA]</scope>
    <source>
        <strain evidence="2 3">SKay4041</strain>
    </source>
</reference>
<dbReference type="Gene3D" id="3.40.50.720">
    <property type="entry name" value="NAD(P)-binding Rossmann-like Domain"/>
    <property type="match status" value="1"/>
</dbReference>
<dbReference type="AlphaFoldDB" id="A0A2A9NIF2"/>
<dbReference type="OrthoDB" id="2898509at2759"/>
<proteinExistence type="predicted"/>
<dbReference type="GO" id="GO:0016491">
    <property type="term" value="F:oxidoreductase activity"/>
    <property type="evidence" value="ECO:0007669"/>
    <property type="project" value="UniProtKB-KW"/>
</dbReference>
<dbReference type="InterPro" id="IPR036291">
    <property type="entry name" value="NAD(P)-bd_dom_sf"/>
</dbReference>